<evidence type="ECO:0000313" key="2">
    <source>
        <dbReference type="EMBL" id="WUQ18291.1"/>
    </source>
</evidence>
<dbReference type="EMBL" id="CP108091">
    <property type="protein sequence ID" value="WUQ18291.1"/>
    <property type="molecule type" value="Genomic_DNA"/>
</dbReference>
<feature type="compositionally biased region" description="Basic and acidic residues" evidence="1">
    <location>
        <begin position="156"/>
        <end position="168"/>
    </location>
</feature>
<protein>
    <recommendedName>
        <fullName evidence="4">Sigma-70 family RNA polymerase sigma factor</fullName>
    </recommendedName>
</protein>
<name>A0ABZ1TUB4_STRVG</name>
<feature type="region of interest" description="Disordered" evidence="1">
    <location>
        <begin position="155"/>
        <end position="187"/>
    </location>
</feature>
<sequence>MFRLFETRCEEYRQKVLAALRSEFPDLHDYWEEITQEAMERTLRVWLEGRNKEGRSPLPYMKQVARHLAIDSYRSPERPMDDRGLLPLVDERVVRRHEVHTPLDPATEIVLPAVDKMRRTKRRTVAEAQIQGMEDESIAVDLKLPREQVRSLSSKAARDLRAMDEVQLHIRPAHQRKSRRGEEDAGD</sequence>
<gene>
    <name evidence="2" type="ORF">OG517_43505</name>
</gene>
<organism evidence="2 3">
    <name type="scientific">Streptomyces virginiae</name>
    <name type="common">Streptomyces cinnamonensis</name>
    <dbReference type="NCBI Taxonomy" id="1961"/>
    <lineage>
        <taxon>Bacteria</taxon>
        <taxon>Bacillati</taxon>
        <taxon>Actinomycetota</taxon>
        <taxon>Actinomycetes</taxon>
        <taxon>Kitasatosporales</taxon>
        <taxon>Streptomycetaceae</taxon>
        <taxon>Streptomyces</taxon>
    </lineage>
</organism>
<evidence type="ECO:0008006" key="4">
    <source>
        <dbReference type="Google" id="ProtNLM"/>
    </source>
</evidence>
<dbReference type="Proteomes" id="UP001432039">
    <property type="component" value="Plasmid unnamed1"/>
</dbReference>
<dbReference type="Gene3D" id="1.10.1740.10">
    <property type="match status" value="1"/>
</dbReference>
<dbReference type="SUPFAM" id="SSF88946">
    <property type="entry name" value="Sigma2 domain of RNA polymerase sigma factors"/>
    <property type="match status" value="1"/>
</dbReference>
<dbReference type="RefSeq" id="WP_328966236.1">
    <property type="nucleotide sequence ID" value="NZ_CP108091.1"/>
</dbReference>
<evidence type="ECO:0000256" key="1">
    <source>
        <dbReference type="SAM" id="MobiDB-lite"/>
    </source>
</evidence>
<keyword evidence="3" id="KW-1185">Reference proteome</keyword>
<dbReference type="InterPro" id="IPR013325">
    <property type="entry name" value="RNA_pol_sigma_r2"/>
</dbReference>
<proteinExistence type="predicted"/>
<keyword evidence="2" id="KW-0614">Plasmid</keyword>
<evidence type="ECO:0000313" key="3">
    <source>
        <dbReference type="Proteomes" id="UP001432039"/>
    </source>
</evidence>
<reference evidence="2" key="1">
    <citation type="submission" date="2022-10" db="EMBL/GenBank/DDBJ databases">
        <title>The complete genomes of actinobacterial strains from the NBC collection.</title>
        <authorList>
            <person name="Joergensen T.S."/>
            <person name="Alvarez Arevalo M."/>
            <person name="Sterndorff E.B."/>
            <person name="Faurdal D."/>
            <person name="Vuksanovic O."/>
            <person name="Mourched A.-S."/>
            <person name="Charusanti P."/>
            <person name="Shaw S."/>
            <person name="Blin K."/>
            <person name="Weber T."/>
        </authorList>
    </citation>
    <scope>NUCLEOTIDE SEQUENCE</scope>
    <source>
        <strain evidence="2">NBC_00248</strain>
        <plasmid evidence="2">unnamed1</plasmid>
    </source>
</reference>
<accession>A0ABZ1TUB4</accession>
<geneLocation type="plasmid" evidence="2 3">
    <name>unnamed1</name>
</geneLocation>